<reference evidence="1 2" key="1">
    <citation type="submission" date="2024-01" db="EMBL/GenBank/DDBJ databases">
        <title>The genomes of 5 underutilized Papilionoideae crops provide insights into root nodulation and disease resistance.</title>
        <authorList>
            <person name="Yuan L."/>
        </authorList>
    </citation>
    <scope>NUCLEOTIDE SEQUENCE [LARGE SCALE GENOMIC DNA]</scope>
    <source>
        <strain evidence="1">LY-2023</strain>
        <tissue evidence="1">Leaf</tissue>
    </source>
</reference>
<dbReference type="Proteomes" id="UP001359559">
    <property type="component" value="Unassembled WGS sequence"/>
</dbReference>
<dbReference type="AlphaFoldDB" id="A0AAN9FDF9"/>
<sequence>MPIQTKPYLALSLKYTSWFFLPLTHCFARFRFLSASLLSCASRTISSSQFRLLTDLITLGEKIQVY</sequence>
<evidence type="ECO:0000313" key="1">
    <source>
        <dbReference type="EMBL" id="KAK7272116.1"/>
    </source>
</evidence>
<comment type="caution">
    <text evidence="1">The sequence shown here is derived from an EMBL/GenBank/DDBJ whole genome shotgun (WGS) entry which is preliminary data.</text>
</comment>
<dbReference type="EMBL" id="JAYKXN010000007">
    <property type="protein sequence ID" value="KAK7272116.1"/>
    <property type="molecule type" value="Genomic_DNA"/>
</dbReference>
<accession>A0AAN9FDF9</accession>
<proteinExistence type="predicted"/>
<evidence type="ECO:0000313" key="2">
    <source>
        <dbReference type="Proteomes" id="UP001359559"/>
    </source>
</evidence>
<keyword evidence="2" id="KW-1185">Reference proteome</keyword>
<name>A0AAN9FDF9_CLITE</name>
<protein>
    <submittedName>
        <fullName evidence="1">Uncharacterized protein</fullName>
    </submittedName>
</protein>
<organism evidence="1 2">
    <name type="scientific">Clitoria ternatea</name>
    <name type="common">Butterfly pea</name>
    <dbReference type="NCBI Taxonomy" id="43366"/>
    <lineage>
        <taxon>Eukaryota</taxon>
        <taxon>Viridiplantae</taxon>
        <taxon>Streptophyta</taxon>
        <taxon>Embryophyta</taxon>
        <taxon>Tracheophyta</taxon>
        <taxon>Spermatophyta</taxon>
        <taxon>Magnoliopsida</taxon>
        <taxon>eudicotyledons</taxon>
        <taxon>Gunneridae</taxon>
        <taxon>Pentapetalae</taxon>
        <taxon>rosids</taxon>
        <taxon>fabids</taxon>
        <taxon>Fabales</taxon>
        <taxon>Fabaceae</taxon>
        <taxon>Papilionoideae</taxon>
        <taxon>50 kb inversion clade</taxon>
        <taxon>NPAAA clade</taxon>
        <taxon>indigoferoid/millettioid clade</taxon>
        <taxon>Phaseoleae</taxon>
        <taxon>Clitoria</taxon>
    </lineage>
</organism>
<gene>
    <name evidence="1" type="ORF">RJT34_28523</name>
</gene>